<dbReference type="PANTHER" id="PTHR45528:SF8">
    <property type="entry name" value="HISTIDINE KINASE"/>
    <property type="match status" value="1"/>
</dbReference>
<dbReference type="AlphaFoldDB" id="A0A0L6TVR2"/>
<reference evidence="14" key="1">
    <citation type="submission" date="2015-07" db="EMBL/GenBank/DDBJ databases">
        <title>Draft genome sequence of Acetobacterium bakii DSM 8293, a potential psychrophilic chemical producer through syngas fermentation.</title>
        <authorList>
            <person name="Song Y."/>
            <person name="Hwang S."/>
            <person name="Cho B.-K."/>
        </authorList>
    </citation>
    <scope>NUCLEOTIDE SEQUENCE [LARGE SCALE GENOMIC DNA]</scope>
    <source>
        <strain evidence="14">DSM 8239</strain>
    </source>
</reference>
<dbReference type="RefSeq" id="WP_050741847.1">
    <property type="nucleotide sequence ID" value="NZ_LGYO01000067.1"/>
</dbReference>
<evidence type="ECO:0000256" key="5">
    <source>
        <dbReference type="ARBA" id="ARBA00022679"/>
    </source>
</evidence>
<evidence type="ECO:0000256" key="6">
    <source>
        <dbReference type="ARBA" id="ARBA00022692"/>
    </source>
</evidence>
<evidence type="ECO:0000256" key="4">
    <source>
        <dbReference type="ARBA" id="ARBA00022553"/>
    </source>
</evidence>
<dbReference type="Pfam" id="PF00512">
    <property type="entry name" value="HisKA"/>
    <property type="match status" value="1"/>
</dbReference>
<feature type="domain" description="Histidine kinase" evidence="12">
    <location>
        <begin position="243"/>
        <end position="457"/>
    </location>
</feature>
<gene>
    <name evidence="13" type="ORF">AKG39_18290</name>
</gene>
<dbReference type="InterPro" id="IPR003594">
    <property type="entry name" value="HATPase_dom"/>
</dbReference>
<dbReference type="EMBL" id="LGYO01000067">
    <property type="protein sequence ID" value="KNZ40339.1"/>
    <property type="molecule type" value="Genomic_DNA"/>
</dbReference>
<dbReference type="InterPro" id="IPR036097">
    <property type="entry name" value="HisK_dim/P_sf"/>
</dbReference>
<dbReference type="EC" id="2.7.13.3" evidence="3"/>
<dbReference type="Gene3D" id="6.10.340.10">
    <property type="match status" value="1"/>
</dbReference>
<dbReference type="GO" id="GO:0000155">
    <property type="term" value="F:phosphorelay sensor kinase activity"/>
    <property type="evidence" value="ECO:0007669"/>
    <property type="project" value="InterPro"/>
</dbReference>
<dbReference type="PROSITE" id="PS50109">
    <property type="entry name" value="HIS_KIN"/>
    <property type="match status" value="1"/>
</dbReference>
<evidence type="ECO:0000256" key="7">
    <source>
        <dbReference type="ARBA" id="ARBA00022777"/>
    </source>
</evidence>
<evidence type="ECO:0000259" key="12">
    <source>
        <dbReference type="PROSITE" id="PS50109"/>
    </source>
</evidence>
<dbReference type="PRINTS" id="PR01780">
    <property type="entry name" value="LANTIREGPROT"/>
</dbReference>
<keyword evidence="8 11" id="KW-1133">Transmembrane helix</keyword>
<dbReference type="Gene3D" id="3.30.565.10">
    <property type="entry name" value="Histidine kinase-like ATPase, C-terminal domain"/>
    <property type="match status" value="1"/>
</dbReference>
<dbReference type="STRING" id="52689.AKG39_18290"/>
<evidence type="ECO:0000256" key="9">
    <source>
        <dbReference type="ARBA" id="ARBA00023012"/>
    </source>
</evidence>
<evidence type="ECO:0000313" key="13">
    <source>
        <dbReference type="EMBL" id="KNZ40339.1"/>
    </source>
</evidence>
<keyword evidence="5" id="KW-0808">Transferase</keyword>
<keyword evidence="10 11" id="KW-0472">Membrane</keyword>
<accession>A0A0L6TVR2</accession>
<feature type="transmembrane region" description="Helical" evidence="11">
    <location>
        <begin position="12"/>
        <end position="40"/>
    </location>
</feature>
<dbReference type="InterPro" id="IPR036890">
    <property type="entry name" value="HATPase_C_sf"/>
</dbReference>
<evidence type="ECO:0000256" key="1">
    <source>
        <dbReference type="ARBA" id="ARBA00000085"/>
    </source>
</evidence>
<dbReference type="SMART" id="SM00387">
    <property type="entry name" value="HATPase_c"/>
    <property type="match status" value="1"/>
</dbReference>
<proteinExistence type="predicted"/>
<dbReference type="InterPro" id="IPR008358">
    <property type="entry name" value="Sig_transdc_His_kin/Pase_MprB"/>
</dbReference>
<dbReference type="PANTHER" id="PTHR45528">
    <property type="entry name" value="SENSOR HISTIDINE KINASE CPXA"/>
    <property type="match status" value="1"/>
</dbReference>
<dbReference type="GO" id="GO:0005886">
    <property type="term" value="C:plasma membrane"/>
    <property type="evidence" value="ECO:0007669"/>
    <property type="project" value="TreeGrafter"/>
</dbReference>
<dbReference type="SUPFAM" id="SSF47384">
    <property type="entry name" value="Homodimeric domain of signal transducing histidine kinase"/>
    <property type="match status" value="1"/>
</dbReference>
<name>A0A0L6TVR2_9FIRM</name>
<dbReference type="InterPro" id="IPR005467">
    <property type="entry name" value="His_kinase_dom"/>
</dbReference>
<evidence type="ECO:0000256" key="11">
    <source>
        <dbReference type="SAM" id="Phobius"/>
    </source>
</evidence>
<sequence>MGRLMKKEKTLRLIFIRFVGLMVGFSLVIATINYTVFIYATNTDAILPANYAETAISENRELLGSTPAVTPEMVPDVAAFGVFDLNGNYQYGSLSQKTVKSIWEKYQNGASSLTGWQFLYDIPRSNGVLLITYPISMQFSDPVLRQWFPNIELLWLLSFVLEIILLIIILSWNFGSYLGKKITVLQSVSQNIARQNLDFDFGNSDITEINQVLDSLYNMRDGLKVSLLTQWKIEKTKQDQIEALAHDIKTPLTIVKGNAELLGETALDNEQERYKKYILENAIQMEGYINQLVELSQLAEPQRLNFNKVSVPELMDSIHEQTRGLMIKKNIELVWQEENLAKAFIQADGEKLHRAVMNVIGNGVEFTPNHGTLAVTVLKTKNTLVITVMDSGKGFSIQALHFGKEQFFKSDTCRTNHKHHGMGLYIANTIIEQHGGRCQLGNTEQGGSVGIFLPLFS</sequence>
<comment type="catalytic activity">
    <reaction evidence="1">
        <text>ATP + protein L-histidine = ADP + protein N-phospho-L-histidine.</text>
        <dbReference type="EC" id="2.7.13.3"/>
    </reaction>
</comment>
<dbReference type="Proteomes" id="UP000036873">
    <property type="component" value="Unassembled WGS sequence"/>
</dbReference>
<keyword evidence="6 11" id="KW-0812">Transmembrane</keyword>
<evidence type="ECO:0000256" key="8">
    <source>
        <dbReference type="ARBA" id="ARBA00022989"/>
    </source>
</evidence>
<keyword evidence="9" id="KW-0902">Two-component regulatory system</keyword>
<dbReference type="Pfam" id="PF02518">
    <property type="entry name" value="HATPase_c"/>
    <property type="match status" value="1"/>
</dbReference>
<evidence type="ECO:0000256" key="3">
    <source>
        <dbReference type="ARBA" id="ARBA00012438"/>
    </source>
</evidence>
<feature type="transmembrane region" description="Helical" evidence="11">
    <location>
        <begin position="153"/>
        <end position="172"/>
    </location>
</feature>
<dbReference type="SUPFAM" id="SSF55874">
    <property type="entry name" value="ATPase domain of HSP90 chaperone/DNA topoisomerase II/histidine kinase"/>
    <property type="match status" value="1"/>
</dbReference>
<keyword evidence="7" id="KW-0418">Kinase</keyword>
<dbReference type="InterPro" id="IPR050398">
    <property type="entry name" value="HssS/ArlS-like"/>
</dbReference>
<keyword evidence="14" id="KW-1185">Reference proteome</keyword>
<comment type="subcellular location">
    <subcellularLocation>
        <location evidence="2">Membrane</location>
        <topology evidence="2">Multi-pass membrane protein</topology>
    </subcellularLocation>
</comment>
<dbReference type="InterPro" id="IPR003661">
    <property type="entry name" value="HisK_dim/P_dom"/>
</dbReference>
<keyword evidence="4" id="KW-0597">Phosphoprotein</keyword>
<evidence type="ECO:0000313" key="14">
    <source>
        <dbReference type="Proteomes" id="UP000036873"/>
    </source>
</evidence>
<dbReference type="Gene3D" id="1.10.287.130">
    <property type="match status" value="1"/>
</dbReference>
<evidence type="ECO:0000256" key="2">
    <source>
        <dbReference type="ARBA" id="ARBA00004141"/>
    </source>
</evidence>
<protein>
    <recommendedName>
        <fullName evidence="3">histidine kinase</fullName>
        <ecNumber evidence="3">2.7.13.3</ecNumber>
    </recommendedName>
</protein>
<dbReference type="CDD" id="cd00082">
    <property type="entry name" value="HisKA"/>
    <property type="match status" value="1"/>
</dbReference>
<comment type="caution">
    <text evidence="13">The sequence shown here is derived from an EMBL/GenBank/DDBJ whole genome shotgun (WGS) entry which is preliminary data.</text>
</comment>
<dbReference type="OrthoDB" id="84942at2"/>
<organism evidence="13 14">
    <name type="scientific">Acetobacterium bakii</name>
    <dbReference type="NCBI Taxonomy" id="52689"/>
    <lineage>
        <taxon>Bacteria</taxon>
        <taxon>Bacillati</taxon>
        <taxon>Bacillota</taxon>
        <taxon>Clostridia</taxon>
        <taxon>Eubacteriales</taxon>
        <taxon>Eubacteriaceae</taxon>
        <taxon>Acetobacterium</taxon>
    </lineage>
</organism>
<evidence type="ECO:0000256" key="10">
    <source>
        <dbReference type="ARBA" id="ARBA00023136"/>
    </source>
</evidence>
<dbReference type="SMART" id="SM00388">
    <property type="entry name" value="HisKA"/>
    <property type="match status" value="1"/>
</dbReference>